<evidence type="ECO:0000256" key="1">
    <source>
        <dbReference type="ARBA" id="ARBA00004651"/>
    </source>
</evidence>
<evidence type="ECO:0000313" key="10">
    <source>
        <dbReference type="Proteomes" id="UP000242637"/>
    </source>
</evidence>
<evidence type="ECO:0000256" key="4">
    <source>
        <dbReference type="ARBA" id="ARBA00022692"/>
    </source>
</evidence>
<sequence>MRVKFRFEGHSGWAAALCGISLSVVAVYQVVSLLARPVLLALSPAVLAMLTGSRTALVALGVLAAGRGEPWLLALVVSIVSIMKFHWVYWWAGALWGEKVMITLAGGSPRAVKRVERAEVVVRRYRVLAVALAYVPLPLPRELIYALLGQSRVRLWVFVVVDVVAAVVTQVSFFAAGVALGESALPLITFYAKWVGVFAVAVMALAGARWWWGRSEQKAV</sequence>
<dbReference type="KEGG" id="dco:SAMEA4475696_0578"/>
<evidence type="ECO:0000313" key="9">
    <source>
        <dbReference type="EMBL" id="SNV18941.1"/>
    </source>
</evidence>
<feature type="transmembrane region" description="Helical" evidence="7">
    <location>
        <begin position="41"/>
        <end position="64"/>
    </location>
</feature>
<keyword evidence="5 7" id="KW-1133">Transmembrane helix</keyword>
<evidence type="ECO:0000256" key="5">
    <source>
        <dbReference type="ARBA" id="ARBA00022989"/>
    </source>
</evidence>
<dbReference type="InterPro" id="IPR032816">
    <property type="entry name" value="VTT_dom"/>
</dbReference>
<feature type="domain" description="VTT" evidence="8">
    <location>
        <begin position="56"/>
        <end position="177"/>
    </location>
</feature>
<protein>
    <submittedName>
        <fullName evidence="9">SNARE associated Golgi protein</fullName>
    </submittedName>
</protein>
<comment type="similarity">
    <text evidence="2">Belongs to the DedA family.</text>
</comment>
<keyword evidence="4 7" id="KW-0812">Transmembrane</keyword>
<gene>
    <name evidence="9" type="ORF">SAMEA4475696_00578</name>
</gene>
<keyword evidence="6 7" id="KW-0472">Membrane</keyword>
<evidence type="ECO:0000256" key="7">
    <source>
        <dbReference type="SAM" id="Phobius"/>
    </source>
</evidence>
<dbReference type="InterPro" id="IPR051311">
    <property type="entry name" value="DedA_domain"/>
</dbReference>
<comment type="subcellular location">
    <subcellularLocation>
        <location evidence="1">Cell membrane</location>
        <topology evidence="1">Multi-pass membrane protein</topology>
    </subcellularLocation>
</comment>
<feature type="transmembrane region" description="Helical" evidence="7">
    <location>
        <begin position="191"/>
        <end position="212"/>
    </location>
</feature>
<dbReference type="GO" id="GO:0005886">
    <property type="term" value="C:plasma membrane"/>
    <property type="evidence" value="ECO:0007669"/>
    <property type="project" value="UniProtKB-SubCell"/>
</dbReference>
<accession>A0A239V9Q8</accession>
<evidence type="ECO:0000256" key="2">
    <source>
        <dbReference type="ARBA" id="ARBA00010792"/>
    </source>
</evidence>
<dbReference type="PANTHER" id="PTHR42709">
    <property type="entry name" value="ALKALINE PHOSPHATASE LIKE PROTEIN"/>
    <property type="match status" value="1"/>
</dbReference>
<dbReference type="AlphaFoldDB" id="A0A239V9Q8"/>
<dbReference type="Pfam" id="PF09335">
    <property type="entry name" value="VTT_dom"/>
    <property type="match status" value="1"/>
</dbReference>
<dbReference type="GeneID" id="63458854"/>
<organism evidence="9 10">
    <name type="scientific">Dermatophilus congolensis</name>
    <dbReference type="NCBI Taxonomy" id="1863"/>
    <lineage>
        <taxon>Bacteria</taxon>
        <taxon>Bacillati</taxon>
        <taxon>Actinomycetota</taxon>
        <taxon>Actinomycetes</taxon>
        <taxon>Micrococcales</taxon>
        <taxon>Dermatophilaceae</taxon>
        <taxon>Dermatophilus</taxon>
    </lineage>
</organism>
<feature type="transmembrane region" description="Helical" evidence="7">
    <location>
        <begin position="71"/>
        <end position="92"/>
    </location>
</feature>
<dbReference type="Proteomes" id="UP000242637">
    <property type="component" value="Chromosome 1"/>
</dbReference>
<feature type="transmembrane region" description="Helical" evidence="7">
    <location>
        <begin position="155"/>
        <end position="179"/>
    </location>
</feature>
<dbReference type="PANTHER" id="PTHR42709:SF6">
    <property type="entry name" value="UNDECAPRENYL PHOSPHATE TRANSPORTER A"/>
    <property type="match status" value="1"/>
</dbReference>
<proteinExistence type="inferred from homology"/>
<dbReference type="STRING" id="1121387.GCA_000429885_01677"/>
<evidence type="ECO:0000256" key="6">
    <source>
        <dbReference type="ARBA" id="ARBA00023136"/>
    </source>
</evidence>
<dbReference type="RefSeq" id="WP_231935431.1">
    <property type="nucleotide sequence ID" value="NZ_LT906453.1"/>
</dbReference>
<name>A0A239V9Q8_9MICO</name>
<feature type="transmembrane region" description="Helical" evidence="7">
    <location>
        <begin position="127"/>
        <end position="148"/>
    </location>
</feature>
<reference evidence="9 10" key="1">
    <citation type="submission" date="2017-06" db="EMBL/GenBank/DDBJ databases">
        <authorList>
            <consortium name="Pathogen Informatics"/>
        </authorList>
    </citation>
    <scope>NUCLEOTIDE SEQUENCE [LARGE SCALE GENOMIC DNA]</scope>
    <source>
        <strain evidence="9 10">NCTC13039</strain>
    </source>
</reference>
<feature type="transmembrane region" description="Helical" evidence="7">
    <location>
        <begin position="12"/>
        <end position="35"/>
    </location>
</feature>
<evidence type="ECO:0000259" key="8">
    <source>
        <dbReference type="Pfam" id="PF09335"/>
    </source>
</evidence>
<keyword evidence="10" id="KW-1185">Reference proteome</keyword>
<keyword evidence="3" id="KW-1003">Cell membrane</keyword>
<evidence type="ECO:0000256" key="3">
    <source>
        <dbReference type="ARBA" id="ARBA00022475"/>
    </source>
</evidence>
<dbReference type="EMBL" id="LT906453">
    <property type="protein sequence ID" value="SNV18941.1"/>
    <property type="molecule type" value="Genomic_DNA"/>
</dbReference>